<dbReference type="Proteomes" id="UP000276133">
    <property type="component" value="Unassembled WGS sequence"/>
</dbReference>
<dbReference type="AlphaFoldDB" id="A0A3M7RJ98"/>
<dbReference type="EMBL" id="REGN01003280">
    <property type="protein sequence ID" value="RNA23477.1"/>
    <property type="molecule type" value="Genomic_DNA"/>
</dbReference>
<sequence length="137" mass="16275">MIIASSQCPLKSRRVELASSHSQLMRIHIKKYKKIEIKYNLNIPYSFCIYSTATKNCFYKFFGPEFEKKITFFTKKKQKKTVVSFYPWFFQINGVNLVPKNSNFKESWIKADDSFKNDKNKKNKIPSSFLEYLLLTN</sequence>
<reference evidence="1 2" key="1">
    <citation type="journal article" date="2018" name="Sci. Rep.">
        <title>Genomic signatures of local adaptation to the degree of environmental predictability in rotifers.</title>
        <authorList>
            <person name="Franch-Gras L."/>
            <person name="Hahn C."/>
            <person name="Garcia-Roger E.M."/>
            <person name="Carmona M.J."/>
            <person name="Serra M."/>
            <person name="Gomez A."/>
        </authorList>
    </citation>
    <scope>NUCLEOTIDE SEQUENCE [LARGE SCALE GENOMIC DNA]</scope>
    <source>
        <strain evidence="1">HYR1</strain>
    </source>
</reference>
<name>A0A3M7RJ98_BRAPC</name>
<keyword evidence="2" id="KW-1185">Reference proteome</keyword>
<comment type="caution">
    <text evidence="1">The sequence shown here is derived from an EMBL/GenBank/DDBJ whole genome shotgun (WGS) entry which is preliminary data.</text>
</comment>
<gene>
    <name evidence="1" type="ORF">BpHYR1_044455</name>
</gene>
<accession>A0A3M7RJ98</accession>
<proteinExistence type="predicted"/>
<evidence type="ECO:0000313" key="1">
    <source>
        <dbReference type="EMBL" id="RNA23477.1"/>
    </source>
</evidence>
<evidence type="ECO:0000313" key="2">
    <source>
        <dbReference type="Proteomes" id="UP000276133"/>
    </source>
</evidence>
<organism evidence="1 2">
    <name type="scientific">Brachionus plicatilis</name>
    <name type="common">Marine rotifer</name>
    <name type="synonym">Brachionus muelleri</name>
    <dbReference type="NCBI Taxonomy" id="10195"/>
    <lineage>
        <taxon>Eukaryota</taxon>
        <taxon>Metazoa</taxon>
        <taxon>Spiralia</taxon>
        <taxon>Gnathifera</taxon>
        <taxon>Rotifera</taxon>
        <taxon>Eurotatoria</taxon>
        <taxon>Monogononta</taxon>
        <taxon>Pseudotrocha</taxon>
        <taxon>Ploima</taxon>
        <taxon>Brachionidae</taxon>
        <taxon>Brachionus</taxon>
    </lineage>
</organism>
<protein>
    <submittedName>
        <fullName evidence="1">Uncharacterized protein</fullName>
    </submittedName>
</protein>